<feature type="transmembrane region" description="Helical" evidence="6">
    <location>
        <begin position="107"/>
        <end position="128"/>
    </location>
</feature>
<dbReference type="InterPro" id="IPR007267">
    <property type="entry name" value="GtrA_DPMS_TM"/>
</dbReference>
<evidence type="ECO:0000256" key="2">
    <source>
        <dbReference type="ARBA" id="ARBA00009399"/>
    </source>
</evidence>
<keyword evidence="5 6" id="KW-0472">Membrane</keyword>
<evidence type="ECO:0000256" key="1">
    <source>
        <dbReference type="ARBA" id="ARBA00004141"/>
    </source>
</evidence>
<dbReference type="PANTHER" id="PTHR38459">
    <property type="entry name" value="PROPHAGE BACTOPRENOL-LINKED GLUCOSE TRANSLOCASE HOMOLOG"/>
    <property type="match status" value="1"/>
</dbReference>
<dbReference type="RefSeq" id="WP_112129016.1">
    <property type="nucleotide sequence ID" value="NZ_QMBQ01000005.1"/>
</dbReference>
<dbReference type="PANTHER" id="PTHR38459:SF1">
    <property type="entry name" value="PROPHAGE BACTOPRENOL-LINKED GLUCOSE TRANSLOCASE HOMOLOG"/>
    <property type="match status" value="1"/>
</dbReference>
<feature type="domain" description="GtrA/DPMS transmembrane" evidence="7">
    <location>
        <begin position="17"/>
        <end position="133"/>
    </location>
</feature>
<reference evidence="8 9" key="2">
    <citation type="submission" date="2018-07" db="EMBL/GenBank/DDBJ databases">
        <title>Diversity of Mesorhizobium strains in Brazil.</title>
        <authorList>
            <person name="Helene L.C.F."/>
            <person name="Dall'Agnol R."/>
            <person name="Delamuta J.R.M."/>
            <person name="Hungria M."/>
        </authorList>
    </citation>
    <scope>NUCLEOTIDE SEQUENCE [LARGE SCALE GENOMIC DNA]</scope>
    <source>
        <strain evidence="8 9">CNPSo 3140</strain>
    </source>
</reference>
<keyword evidence="9" id="KW-1185">Reference proteome</keyword>
<organism evidence="8 9">
    <name type="scientific">Mesorhizobium atlanticum</name>
    <dbReference type="NCBI Taxonomy" id="2233532"/>
    <lineage>
        <taxon>Bacteria</taxon>
        <taxon>Pseudomonadati</taxon>
        <taxon>Pseudomonadota</taxon>
        <taxon>Alphaproteobacteria</taxon>
        <taxon>Hyphomicrobiales</taxon>
        <taxon>Phyllobacteriaceae</taxon>
        <taxon>Mesorhizobium</taxon>
    </lineage>
</organism>
<feature type="transmembrane region" description="Helical" evidence="6">
    <location>
        <begin position="42"/>
        <end position="63"/>
    </location>
</feature>
<proteinExistence type="inferred from homology"/>
<dbReference type="EMBL" id="QMBQ01000005">
    <property type="protein sequence ID" value="RAZ75258.1"/>
    <property type="molecule type" value="Genomic_DNA"/>
</dbReference>
<evidence type="ECO:0000256" key="4">
    <source>
        <dbReference type="ARBA" id="ARBA00022989"/>
    </source>
</evidence>
<dbReference type="AlphaFoldDB" id="A0A330GPP7"/>
<keyword evidence="4 6" id="KW-1133">Transmembrane helix</keyword>
<sequence length="145" mass="15438">MSAAAVSDLRTGQRLIRFLMTGVGATLLYALLAAMFSAGRPIMMDPVAGSVIAYAVASAFSYAGHKYFTFSSGGAHRFEAPRFVVLTLLGLAISSAFPAILSGKLGLPAQIPIVLTCLFVPFVNYVVLRHWVFGKTLARPRNGSL</sequence>
<evidence type="ECO:0000256" key="6">
    <source>
        <dbReference type="SAM" id="Phobius"/>
    </source>
</evidence>
<dbReference type="GO" id="GO:0000271">
    <property type="term" value="P:polysaccharide biosynthetic process"/>
    <property type="evidence" value="ECO:0007669"/>
    <property type="project" value="InterPro"/>
</dbReference>
<dbReference type="OrthoDB" id="7999547at2"/>
<protein>
    <submittedName>
        <fullName evidence="8">GtrA family protein</fullName>
    </submittedName>
</protein>
<comment type="subcellular location">
    <subcellularLocation>
        <location evidence="1">Membrane</location>
        <topology evidence="1">Multi-pass membrane protein</topology>
    </subcellularLocation>
</comment>
<dbReference type="Proteomes" id="UP000251956">
    <property type="component" value="Unassembled WGS sequence"/>
</dbReference>
<evidence type="ECO:0000256" key="5">
    <source>
        <dbReference type="ARBA" id="ARBA00023136"/>
    </source>
</evidence>
<comment type="similarity">
    <text evidence="2">Belongs to the GtrA family.</text>
</comment>
<evidence type="ECO:0000313" key="9">
    <source>
        <dbReference type="Proteomes" id="UP000251956"/>
    </source>
</evidence>
<comment type="caution">
    <text evidence="8">The sequence shown here is derived from an EMBL/GenBank/DDBJ whole genome shotgun (WGS) entry which is preliminary data.</text>
</comment>
<dbReference type="GO" id="GO:0005886">
    <property type="term" value="C:plasma membrane"/>
    <property type="evidence" value="ECO:0007669"/>
    <property type="project" value="TreeGrafter"/>
</dbReference>
<evidence type="ECO:0000259" key="7">
    <source>
        <dbReference type="Pfam" id="PF04138"/>
    </source>
</evidence>
<feature type="transmembrane region" description="Helical" evidence="6">
    <location>
        <begin position="15"/>
        <end position="36"/>
    </location>
</feature>
<accession>A0A330GPP7</accession>
<evidence type="ECO:0000313" key="8">
    <source>
        <dbReference type="EMBL" id="RAZ75258.1"/>
    </source>
</evidence>
<reference evidence="9" key="1">
    <citation type="submission" date="2018-06" db="EMBL/GenBank/DDBJ databases">
        <authorList>
            <person name="Helene L.C."/>
            <person name="Dall'Agnol R."/>
            <person name="Delamuta J.R."/>
            <person name="Hungria M."/>
        </authorList>
    </citation>
    <scope>NUCLEOTIDE SEQUENCE [LARGE SCALE GENOMIC DNA]</scope>
    <source>
        <strain evidence="9">CNPSo 3140</strain>
    </source>
</reference>
<dbReference type="Pfam" id="PF04138">
    <property type="entry name" value="GtrA_DPMS_TM"/>
    <property type="match status" value="1"/>
</dbReference>
<name>A0A330GPP7_9HYPH</name>
<feature type="transmembrane region" description="Helical" evidence="6">
    <location>
        <begin position="83"/>
        <end position="101"/>
    </location>
</feature>
<keyword evidence="3 6" id="KW-0812">Transmembrane</keyword>
<evidence type="ECO:0000256" key="3">
    <source>
        <dbReference type="ARBA" id="ARBA00022692"/>
    </source>
</evidence>
<gene>
    <name evidence="8" type="ORF">DPM35_20390</name>
</gene>
<dbReference type="InterPro" id="IPR051401">
    <property type="entry name" value="GtrA_CellWall_Glycosyl"/>
</dbReference>